<name>A0AAJ0CQ22_9HYPO</name>
<evidence type="ECO:0008006" key="3">
    <source>
        <dbReference type="Google" id="ProtNLM"/>
    </source>
</evidence>
<dbReference type="Gene3D" id="1.25.40.10">
    <property type="entry name" value="Tetratricopeptide repeat domain"/>
    <property type="match status" value="1"/>
</dbReference>
<accession>A0AAJ0CQ22</accession>
<proteinExistence type="predicted"/>
<dbReference type="SUPFAM" id="SSF48452">
    <property type="entry name" value="TPR-like"/>
    <property type="match status" value="1"/>
</dbReference>
<comment type="caution">
    <text evidence="1">The sequence shown here is derived from an EMBL/GenBank/DDBJ whole genome shotgun (WGS) entry which is preliminary data.</text>
</comment>
<dbReference type="InterPro" id="IPR011990">
    <property type="entry name" value="TPR-like_helical_dom_sf"/>
</dbReference>
<dbReference type="Proteomes" id="UP001251528">
    <property type="component" value="Unassembled WGS sequence"/>
</dbReference>
<evidence type="ECO:0000313" key="2">
    <source>
        <dbReference type="Proteomes" id="UP001251528"/>
    </source>
</evidence>
<dbReference type="Pfam" id="PF13424">
    <property type="entry name" value="TPR_12"/>
    <property type="match status" value="1"/>
</dbReference>
<reference evidence="1" key="1">
    <citation type="submission" date="2023-06" db="EMBL/GenBank/DDBJ databases">
        <title>Conoideocrella luteorostrata (Hypocreales: Clavicipitaceae), a potential biocontrol fungus for elongate hemlock scale in United States Christmas tree production areas.</title>
        <authorList>
            <person name="Barrett H."/>
            <person name="Lovett B."/>
            <person name="Macias A.M."/>
            <person name="Stajich J.E."/>
            <person name="Kasson M.T."/>
        </authorList>
    </citation>
    <scope>NUCLEOTIDE SEQUENCE</scope>
    <source>
        <strain evidence="1">ARSEF 14590</strain>
    </source>
</reference>
<organism evidence="1 2">
    <name type="scientific">Conoideocrella luteorostrata</name>
    <dbReference type="NCBI Taxonomy" id="1105319"/>
    <lineage>
        <taxon>Eukaryota</taxon>
        <taxon>Fungi</taxon>
        <taxon>Dikarya</taxon>
        <taxon>Ascomycota</taxon>
        <taxon>Pezizomycotina</taxon>
        <taxon>Sordariomycetes</taxon>
        <taxon>Hypocreomycetidae</taxon>
        <taxon>Hypocreales</taxon>
        <taxon>Clavicipitaceae</taxon>
        <taxon>Conoideocrella</taxon>
    </lineage>
</organism>
<dbReference type="EMBL" id="JASWJB010000127">
    <property type="protein sequence ID" value="KAK2595582.1"/>
    <property type="molecule type" value="Genomic_DNA"/>
</dbReference>
<gene>
    <name evidence="1" type="ORF">QQS21_006693</name>
</gene>
<sequence>MRKRLLADHQLRRWVKHSLEISAGAFPNSKYEMWTQCQVFVPHAVECIGHLADDKEDILNQALLAFRVGVYILDRGEYNKAQTLLLTSKTRREDVLGPEHPDTLSSIFHIGLVLLGQWKNKEAEVIIQQAANRCEEALGLKHRDTLDVISCLGVALER</sequence>
<keyword evidence="2" id="KW-1185">Reference proteome</keyword>
<protein>
    <recommendedName>
        <fullName evidence="3">Kinesin light chain</fullName>
    </recommendedName>
</protein>
<dbReference type="AlphaFoldDB" id="A0AAJ0CQ22"/>
<evidence type="ECO:0000313" key="1">
    <source>
        <dbReference type="EMBL" id="KAK2595582.1"/>
    </source>
</evidence>